<reference evidence="1 2" key="1">
    <citation type="submission" date="2014-02" db="EMBL/GenBank/DDBJ databases">
        <title>The genome sequence of the entomopathogenic fungus Metarhizium robertsii ARSEF 2575.</title>
        <authorList>
            <person name="Giuliano Garisto Donzelli B."/>
            <person name="Roe B.A."/>
            <person name="Macmil S.L."/>
            <person name="Krasnoff S.B."/>
            <person name="Gibson D.M."/>
        </authorList>
    </citation>
    <scope>NUCLEOTIDE SEQUENCE [LARGE SCALE GENOMIC DNA]</scope>
    <source>
        <strain evidence="1 2">ARSEF 2575</strain>
    </source>
</reference>
<name>A0A0A1V738_9HYPO</name>
<dbReference type="AlphaFoldDB" id="A0A0A1V738"/>
<dbReference type="HOGENOM" id="CLU_1510967_0_0_1"/>
<gene>
    <name evidence="1" type="ORF">X797_000760</name>
</gene>
<proteinExistence type="predicted"/>
<dbReference type="Proteomes" id="UP000030151">
    <property type="component" value="Unassembled WGS sequence"/>
</dbReference>
<evidence type="ECO:0000313" key="2">
    <source>
        <dbReference type="Proteomes" id="UP000030151"/>
    </source>
</evidence>
<comment type="caution">
    <text evidence="1">The sequence shown here is derived from an EMBL/GenBank/DDBJ whole genome shotgun (WGS) entry which is preliminary data.</text>
</comment>
<sequence>MSTLTPFSGKASSSRFPALSLLASDPLSMVVFVLAVMKAMSPSSVAALSGGALGADLLDVFGFSLRFIDAAADRSQRATRCRVGIAPQATMVVCGPRLVTAVAELDEVLLGVDAAQMHMHMRMLRPRATVGCIFEVRVVELPANGGGRDGEAGVGGALSLWMAELLDPEGPHGIDARC</sequence>
<accession>A0A0A1V738</accession>
<organism evidence="1 2">
    <name type="scientific">Metarhizium robertsii</name>
    <dbReference type="NCBI Taxonomy" id="568076"/>
    <lineage>
        <taxon>Eukaryota</taxon>
        <taxon>Fungi</taxon>
        <taxon>Dikarya</taxon>
        <taxon>Ascomycota</taxon>
        <taxon>Pezizomycotina</taxon>
        <taxon>Sordariomycetes</taxon>
        <taxon>Hypocreomycetidae</taxon>
        <taxon>Hypocreales</taxon>
        <taxon>Clavicipitaceae</taxon>
        <taxon>Metarhizium</taxon>
    </lineage>
</organism>
<dbReference type="EMBL" id="JELW01000001">
    <property type="protein sequence ID" value="EXV06042.1"/>
    <property type="molecule type" value="Genomic_DNA"/>
</dbReference>
<evidence type="ECO:0000313" key="1">
    <source>
        <dbReference type="EMBL" id="EXV06042.1"/>
    </source>
</evidence>
<protein>
    <submittedName>
        <fullName evidence="1">Uncharacterized protein</fullName>
    </submittedName>
</protein>